<evidence type="ECO:0000313" key="3">
    <source>
        <dbReference type="EMBL" id="SEB86263.1"/>
    </source>
</evidence>
<protein>
    <submittedName>
        <fullName evidence="3">Uncharacterized protein</fullName>
    </submittedName>
</protein>
<keyword evidence="2" id="KW-0472">Membrane</keyword>
<keyword evidence="2" id="KW-1133">Transmembrane helix</keyword>
<feature type="transmembrane region" description="Helical" evidence="2">
    <location>
        <begin position="52"/>
        <end position="73"/>
    </location>
</feature>
<name>A0A1H4MTJ3_9MICO</name>
<feature type="transmembrane region" description="Helical" evidence="2">
    <location>
        <begin position="150"/>
        <end position="170"/>
    </location>
</feature>
<sequence length="322" mass="34519">MLGGIWARRALPGRITVAEQNQNVEPSGSLDEPAAGWKPTPEAKSKATTFRWIAAVLWALAIAAEAVAIFWLLRQRVYVGEDGELVRNTDTGLLEDRGVVAEFPQWAFITLLILLVVIAALAITGSVLWKKANRLDPARRSETVRFFVQNQLGAIIAIVAFLPLIILIFLNKDMSKGQKTTAGIVGIVLALLAAVIGVDFNPPSVEKYTADQSAVIQLLGADEVVWVDGGAVYHVCDEVSDIQTGSEKRTGTTAQAVEAGKSRLTLKFASELRTCGLAVPENAEEIEEALRSIQGGATDTLLPAPVWADGDAPIEVEDAPAE</sequence>
<dbReference type="AlphaFoldDB" id="A0A1H4MTJ3"/>
<evidence type="ECO:0000313" key="4">
    <source>
        <dbReference type="Proteomes" id="UP000183750"/>
    </source>
</evidence>
<feature type="transmembrane region" description="Helical" evidence="2">
    <location>
        <begin position="106"/>
        <end position="129"/>
    </location>
</feature>
<gene>
    <name evidence="3" type="ORF">SAMN04489807_2252</name>
</gene>
<dbReference type="EMBL" id="FNSQ01000005">
    <property type="protein sequence ID" value="SEB86263.1"/>
    <property type="molecule type" value="Genomic_DNA"/>
</dbReference>
<organism evidence="3 4">
    <name type="scientific">Microbacterium hydrocarbonoxydans</name>
    <dbReference type="NCBI Taxonomy" id="273678"/>
    <lineage>
        <taxon>Bacteria</taxon>
        <taxon>Bacillati</taxon>
        <taxon>Actinomycetota</taxon>
        <taxon>Actinomycetes</taxon>
        <taxon>Micrococcales</taxon>
        <taxon>Microbacteriaceae</taxon>
        <taxon>Microbacterium</taxon>
    </lineage>
</organism>
<feature type="transmembrane region" description="Helical" evidence="2">
    <location>
        <begin position="182"/>
        <end position="200"/>
    </location>
</feature>
<evidence type="ECO:0000256" key="1">
    <source>
        <dbReference type="SAM" id="MobiDB-lite"/>
    </source>
</evidence>
<dbReference type="Proteomes" id="UP000183750">
    <property type="component" value="Unassembled WGS sequence"/>
</dbReference>
<proteinExistence type="predicted"/>
<accession>A0A1H4MTJ3</accession>
<reference evidence="4" key="1">
    <citation type="submission" date="2016-10" db="EMBL/GenBank/DDBJ databases">
        <authorList>
            <person name="Varghese N."/>
            <person name="Submissions S."/>
        </authorList>
    </citation>
    <scope>NUCLEOTIDE SEQUENCE [LARGE SCALE GENOMIC DNA]</scope>
    <source>
        <strain evidence="4">DSM 16089</strain>
    </source>
</reference>
<evidence type="ECO:0000256" key="2">
    <source>
        <dbReference type="SAM" id="Phobius"/>
    </source>
</evidence>
<keyword evidence="2" id="KW-0812">Transmembrane</keyword>
<keyword evidence="4" id="KW-1185">Reference proteome</keyword>
<feature type="region of interest" description="Disordered" evidence="1">
    <location>
        <begin position="22"/>
        <end position="42"/>
    </location>
</feature>